<dbReference type="AlphaFoldDB" id="A0A2N6T680"/>
<dbReference type="Gene3D" id="3.40.50.2300">
    <property type="match status" value="1"/>
</dbReference>
<dbReference type="EMBL" id="PNHG01000004">
    <property type="protein sequence ID" value="PMC64819.1"/>
    <property type="molecule type" value="Genomic_DNA"/>
</dbReference>
<dbReference type="InterPro" id="IPR016032">
    <property type="entry name" value="Sig_transdc_resp-reg_C-effctor"/>
</dbReference>
<evidence type="ECO:0000256" key="1">
    <source>
        <dbReference type="ARBA" id="ARBA00022553"/>
    </source>
</evidence>
<dbReference type="PANTHER" id="PTHR43214">
    <property type="entry name" value="TWO-COMPONENT RESPONSE REGULATOR"/>
    <property type="match status" value="1"/>
</dbReference>
<evidence type="ECO:0000256" key="2">
    <source>
        <dbReference type="ARBA" id="ARBA00023015"/>
    </source>
</evidence>
<keyword evidence="9" id="KW-1185">Reference proteome</keyword>
<keyword evidence="4" id="KW-0804">Transcription</keyword>
<feature type="modified residue" description="4-aspartylphosphate" evidence="5">
    <location>
        <position position="56"/>
    </location>
</feature>
<comment type="caution">
    <text evidence="8">The sequence shown here is derived from an EMBL/GenBank/DDBJ whole genome shotgun (WGS) entry which is preliminary data.</text>
</comment>
<dbReference type="InterPro" id="IPR001789">
    <property type="entry name" value="Sig_transdc_resp-reg_receiver"/>
</dbReference>
<dbReference type="CDD" id="cd17535">
    <property type="entry name" value="REC_NarL-like"/>
    <property type="match status" value="1"/>
</dbReference>
<dbReference type="InterPro" id="IPR039420">
    <property type="entry name" value="WalR-like"/>
</dbReference>
<keyword evidence="2" id="KW-0805">Transcription regulation</keyword>
<reference evidence="8 9" key="1">
    <citation type="submission" date="2017-09" db="EMBL/GenBank/DDBJ databases">
        <title>Bacterial strain isolated from the female urinary microbiota.</title>
        <authorList>
            <person name="Thomas-White K."/>
            <person name="Kumar N."/>
            <person name="Forster S."/>
            <person name="Putonti C."/>
            <person name="Lawley T."/>
            <person name="Wolfe A.J."/>
        </authorList>
    </citation>
    <scope>NUCLEOTIDE SEQUENCE [LARGE SCALE GENOMIC DNA]</scope>
    <source>
        <strain evidence="8 9">UMB0792</strain>
    </source>
</reference>
<name>A0A2N6T680_9CORY</name>
<dbReference type="PRINTS" id="PR00038">
    <property type="entry name" value="HTHLUXR"/>
</dbReference>
<dbReference type="SUPFAM" id="SSF52172">
    <property type="entry name" value="CheY-like"/>
    <property type="match status" value="1"/>
</dbReference>
<evidence type="ECO:0000256" key="4">
    <source>
        <dbReference type="ARBA" id="ARBA00023163"/>
    </source>
</evidence>
<dbReference type="PROSITE" id="PS50110">
    <property type="entry name" value="RESPONSE_REGULATORY"/>
    <property type="match status" value="1"/>
</dbReference>
<dbReference type="SMART" id="SM00448">
    <property type="entry name" value="REC"/>
    <property type="match status" value="1"/>
</dbReference>
<gene>
    <name evidence="8" type="ORF">CJ203_03975</name>
</gene>
<dbReference type="RefSeq" id="WP_102723633.1">
    <property type="nucleotide sequence ID" value="NZ_PNHG01000004.1"/>
</dbReference>
<evidence type="ECO:0000313" key="8">
    <source>
        <dbReference type="EMBL" id="PMC64819.1"/>
    </source>
</evidence>
<dbReference type="InterPro" id="IPR058245">
    <property type="entry name" value="NreC/VraR/RcsB-like_REC"/>
</dbReference>
<dbReference type="SMART" id="SM00421">
    <property type="entry name" value="HTH_LUXR"/>
    <property type="match status" value="1"/>
</dbReference>
<dbReference type="CDD" id="cd06170">
    <property type="entry name" value="LuxR_C_like"/>
    <property type="match status" value="1"/>
</dbReference>
<protein>
    <submittedName>
        <fullName evidence="8">DNA-binding response regulator</fullName>
    </submittedName>
</protein>
<dbReference type="PROSITE" id="PS00622">
    <property type="entry name" value="HTH_LUXR_1"/>
    <property type="match status" value="1"/>
</dbReference>
<evidence type="ECO:0000259" key="6">
    <source>
        <dbReference type="PROSITE" id="PS50043"/>
    </source>
</evidence>
<proteinExistence type="predicted"/>
<feature type="domain" description="Response regulatory" evidence="7">
    <location>
        <begin position="5"/>
        <end position="119"/>
    </location>
</feature>
<dbReference type="GO" id="GO:0000160">
    <property type="term" value="P:phosphorelay signal transduction system"/>
    <property type="evidence" value="ECO:0007669"/>
    <property type="project" value="InterPro"/>
</dbReference>
<dbReference type="Pfam" id="PF00072">
    <property type="entry name" value="Response_reg"/>
    <property type="match status" value="1"/>
</dbReference>
<accession>A0A2N6T680</accession>
<dbReference type="PROSITE" id="PS50043">
    <property type="entry name" value="HTH_LUXR_2"/>
    <property type="match status" value="1"/>
</dbReference>
<evidence type="ECO:0000256" key="3">
    <source>
        <dbReference type="ARBA" id="ARBA00023125"/>
    </source>
</evidence>
<keyword evidence="3 8" id="KW-0238">DNA-binding</keyword>
<dbReference type="Pfam" id="PF00196">
    <property type="entry name" value="GerE"/>
    <property type="match status" value="1"/>
</dbReference>
<evidence type="ECO:0000259" key="7">
    <source>
        <dbReference type="PROSITE" id="PS50110"/>
    </source>
</evidence>
<dbReference type="Proteomes" id="UP000235836">
    <property type="component" value="Unassembled WGS sequence"/>
</dbReference>
<feature type="domain" description="HTH luxR-type" evidence="6">
    <location>
        <begin position="149"/>
        <end position="214"/>
    </location>
</feature>
<keyword evidence="1 5" id="KW-0597">Phosphoprotein</keyword>
<dbReference type="PANTHER" id="PTHR43214:SF24">
    <property type="entry name" value="TRANSCRIPTIONAL REGULATORY PROTEIN NARL-RELATED"/>
    <property type="match status" value="1"/>
</dbReference>
<dbReference type="GO" id="GO:0006355">
    <property type="term" value="P:regulation of DNA-templated transcription"/>
    <property type="evidence" value="ECO:0007669"/>
    <property type="project" value="InterPro"/>
</dbReference>
<sequence length="217" mass="23744">MTRHTIVLADDNSELRTIYHRAIDLTEHLHVVGEASDGAEAVRQINLRQPAVALLDMRMPELDGLGVLGAVDTQKTKVIVFTAFNEERYVEPALRLGAAGFLLKNCSPRDVLAGIDAVLEGNACLAPEVARRVLDTMQSQAHDKNTTRAALLRVPLSDRERQVIRLLSRGMSNCDIAAALVVEPETVRTYLKRIFAKTGITNRTLLAIAALEAGLDL</sequence>
<dbReference type="SUPFAM" id="SSF46894">
    <property type="entry name" value="C-terminal effector domain of the bipartite response regulators"/>
    <property type="match status" value="1"/>
</dbReference>
<organism evidence="8 9">
    <name type="scientific">Corynebacterium tuscaniense</name>
    <dbReference type="NCBI Taxonomy" id="302449"/>
    <lineage>
        <taxon>Bacteria</taxon>
        <taxon>Bacillati</taxon>
        <taxon>Actinomycetota</taxon>
        <taxon>Actinomycetes</taxon>
        <taxon>Mycobacteriales</taxon>
        <taxon>Corynebacteriaceae</taxon>
        <taxon>Corynebacterium</taxon>
    </lineage>
</organism>
<evidence type="ECO:0000313" key="9">
    <source>
        <dbReference type="Proteomes" id="UP000235836"/>
    </source>
</evidence>
<dbReference type="GO" id="GO:0003677">
    <property type="term" value="F:DNA binding"/>
    <property type="evidence" value="ECO:0007669"/>
    <property type="project" value="UniProtKB-KW"/>
</dbReference>
<dbReference type="InterPro" id="IPR000792">
    <property type="entry name" value="Tscrpt_reg_LuxR_C"/>
</dbReference>
<evidence type="ECO:0000256" key="5">
    <source>
        <dbReference type="PROSITE-ProRule" id="PRU00169"/>
    </source>
</evidence>
<dbReference type="InterPro" id="IPR011006">
    <property type="entry name" value="CheY-like_superfamily"/>
</dbReference>